<evidence type="ECO:0000313" key="1">
    <source>
        <dbReference type="EMBL" id="GBO19968.1"/>
    </source>
</evidence>
<proteinExistence type="predicted"/>
<comment type="caution">
    <text evidence="1">The sequence shown here is derived from an EMBL/GenBank/DDBJ whole genome shotgun (WGS) entry which is preliminary data.</text>
</comment>
<dbReference type="Proteomes" id="UP000499080">
    <property type="component" value="Unassembled WGS sequence"/>
</dbReference>
<dbReference type="PANTHER" id="PTHR37970:SF1">
    <property type="entry name" value="SERINE-RICH ADHESIN FOR PLATELETS"/>
    <property type="match status" value="1"/>
</dbReference>
<dbReference type="AlphaFoldDB" id="A0A4Y2V5X1"/>
<protein>
    <submittedName>
        <fullName evidence="1">Uncharacterized protein</fullName>
    </submittedName>
</protein>
<organism evidence="1 2">
    <name type="scientific">Araneus ventricosus</name>
    <name type="common">Orbweaver spider</name>
    <name type="synonym">Epeira ventricosa</name>
    <dbReference type="NCBI Taxonomy" id="182803"/>
    <lineage>
        <taxon>Eukaryota</taxon>
        <taxon>Metazoa</taxon>
        <taxon>Ecdysozoa</taxon>
        <taxon>Arthropoda</taxon>
        <taxon>Chelicerata</taxon>
        <taxon>Arachnida</taxon>
        <taxon>Araneae</taxon>
        <taxon>Araneomorphae</taxon>
        <taxon>Entelegynae</taxon>
        <taxon>Araneoidea</taxon>
        <taxon>Araneidae</taxon>
        <taxon>Araneus</taxon>
    </lineage>
</organism>
<gene>
    <name evidence="1" type="ORF">AVEN_216378_1</name>
</gene>
<sequence>MPRKQSIPQNARNLNRYPVLASFTDNLHRSQISVPHSPFTEWASVYVLQRCTVTTVERFAENTALQKDNQQVHLRNCCFVLLQLIHSIKSLQADGIEEVSCDLSRLILVQSQEDKPPVLAVFPEDATHMTLCENRKTLCQTVLSALYFFLRINQANDLDECEMNGERLAESVAHIFKAIAKVLLEEKASSLSQAKWFLEYMLWGPVDVKILDCRKDFNNVLQRWLDFQRAQMVKSIISQLHNSHLQVYEEYQLVFLLNSSVKSLKNIISKL</sequence>
<evidence type="ECO:0000313" key="2">
    <source>
        <dbReference type="Proteomes" id="UP000499080"/>
    </source>
</evidence>
<keyword evidence="2" id="KW-1185">Reference proteome</keyword>
<name>A0A4Y2V5X1_ARAVE</name>
<dbReference type="OrthoDB" id="6381867at2759"/>
<accession>A0A4Y2V5X1</accession>
<dbReference type="EMBL" id="BGPR01043374">
    <property type="protein sequence ID" value="GBO19968.1"/>
    <property type="molecule type" value="Genomic_DNA"/>
</dbReference>
<dbReference type="PANTHER" id="PTHR37970">
    <property type="entry name" value="PROTEIN CBG08587"/>
    <property type="match status" value="1"/>
</dbReference>
<reference evidence="1 2" key="1">
    <citation type="journal article" date="2019" name="Sci. Rep.">
        <title>Orb-weaving spider Araneus ventricosus genome elucidates the spidroin gene catalogue.</title>
        <authorList>
            <person name="Kono N."/>
            <person name="Nakamura H."/>
            <person name="Ohtoshi R."/>
            <person name="Moran D.A.P."/>
            <person name="Shinohara A."/>
            <person name="Yoshida Y."/>
            <person name="Fujiwara M."/>
            <person name="Mori M."/>
            <person name="Tomita M."/>
            <person name="Arakawa K."/>
        </authorList>
    </citation>
    <scope>NUCLEOTIDE SEQUENCE [LARGE SCALE GENOMIC DNA]</scope>
</reference>